<dbReference type="RefSeq" id="WP_123740222.1">
    <property type="nucleotide sequence ID" value="NZ_RKHQ01000002.1"/>
</dbReference>
<evidence type="ECO:0000256" key="1">
    <source>
        <dbReference type="SAM" id="MobiDB-lite"/>
    </source>
</evidence>
<feature type="compositionally biased region" description="Pro residues" evidence="1">
    <location>
        <begin position="35"/>
        <end position="47"/>
    </location>
</feature>
<feature type="transmembrane region" description="Helical" evidence="2">
    <location>
        <begin position="104"/>
        <end position="129"/>
    </location>
</feature>
<dbReference type="Proteomes" id="UP000275356">
    <property type="component" value="Unassembled WGS sequence"/>
</dbReference>
<dbReference type="OrthoDB" id="4829830at2"/>
<accession>A0A3N2D0C8</accession>
<feature type="transmembrane region" description="Helical" evidence="2">
    <location>
        <begin position="149"/>
        <end position="178"/>
    </location>
</feature>
<feature type="transmembrane region" description="Helical" evidence="2">
    <location>
        <begin position="190"/>
        <end position="211"/>
    </location>
</feature>
<dbReference type="EMBL" id="RKHQ01000002">
    <property type="protein sequence ID" value="ROR93232.1"/>
    <property type="molecule type" value="Genomic_DNA"/>
</dbReference>
<gene>
    <name evidence="3" type="ORF">EDD28_2640</name>
</gene>
<keyword evidence="2" id="KW-0472">Membrane</keyword>
<evidence type="ECO:0000313" key="3">
    <source>
        <dbReference type="EMBL" id="ROR93232.1"/>
    </source>
</evidence>
<dbReference type="AlphaFoldDB" id="A0A3N2D0C8"/>
<feature type="compositionally biased region" description="Low complexity" evidence="1">
    <location>
        <begin position="53"/>
        <end position="64"/>
    </location>
</feature>
<keyword evidence="2" id="KW-0812">Transmembrane</keyword>
<keyword evidence="2" id="KW-1133">Transmembrane helix</keyword>
<name>A0A3N2D0C8_9MICO</name>
<feature type="region of interest" description="Disordered" evidence="1">
    <location>
        <begin position="1"/>
        <end position="81"/>
    </location>
</feature>
<keyword evidence="4" id="KW-1185">Reference proteome</keyword>
<protein>
    <submittedName>
        <fullName evidence="3">Putative membrane protein</fullName>
    </submittedName>
</protein>
<evidence type="ECO:0000313" key="4">
    <source>
        <dbReference type="Proteomes" id="UP000275356"/>
    </source>
</evidence>
<feature type="transmembrane region" description="Helical" evidence="2">
    <location>
        <begin position="255"/>
        <end position="288"/>
    </location>
</feature>
<sequence length="305" mass="31760">MSEPINPDDQRPSEPTSNPYGVPSAGEPQPGAYGTPPPPASAYPPAGPGGYQAGTPAPGYGPQDGFPPPPPVSGYGAVPPAADPNDIGQSLGWAWRKFSENAGALIVSHLLWGLGIGVVVWIIALVAVLPSMTINTSTDAGFAAAGSLGIGMTIVLGIATFVLASLAQIGLINGYLAITDGRKVAIGDFFKFRNVGQALILGLIVGVAAGLVSFTYIGYYVVLFFTIYAMFFVIDRSQSFQDALKNSAQLALKFVVPTILILLIVGLVAPLGAIVCFIGLLVTMPWAYLALTYQYRRLTGGYVAP</sequence>
<organism evidence="3 4">
    <name type="scientific">Salana multivorans</name>
    <dbReference type="NCBI Taxonomy" id="120377"/>
    <lineage>
        <taxon>Bacteria</taxon>
        <taxon>Bacillati</taxon>
        <taxon>Actinomycetota</taxon>
        <taxon>Actinomycetes</taxon>
        <taxon>Micrococcales</taxon>
        <taxon>Beutenbergiaceae</taxon>
        <taxon>Salana</taxon>
    </lineage>
</organism>
<proteinExistence type="predicted"/>
<comment type="caution">
    <text evidence="3">The sequence shown here is derived from an EMBL/GenBank/DDBJ whole genome shotgun (WGS) entry which is preliminary data.</text>
</comment>
<reference evidence="3 4" key="1">
    <citation type="submission" date="2018-11" db="EMBL/GenBank/DDBJ databases">
        <title>Sequencing the genomes of 1000 actinobacteria strains.</title>
        <authorList>
            <person name="Klenk H.-P."/>
        </authorList>
    </citation>
    <scope>NUCLEOTIDE SEQUENCE [LARGE SCALE GENOMIC DNA]</scope>
    <source>
        <strain evidence="3 4">DSM 13521</strain>
    </source>
</reference>
<evidence type="ECO:0000256" key="2">
    <source>
        <dbReference type="SAM" id="Phobius"/>
    </source>
</evidence>